<organism evidence="2 3">
    <name type="scientific">Thermobifida cellulosilytica TB100</name>
    <dbReference type="NCBI Taxonomy" id="665004"/>
    <lineage>
        <taxon>Bacteria</taxon>
        <taxon>Bacillati</taxon>
        <taxon>Actinomycetota</taxon>
        <taxon>Actinomycetes</taxon>
        <taxon>Streptosporangiales</taxon>
        <taxon>Nocardiopsidaceae</taxon>
        <taxon>Thermobifida</taxon>
    </lineage>
</organism>
<dbReference type="PATRIC" id="fig|665004.4.peg.1878"/>
<reference evidence="3" key="1">
    <citation type="journal article" date="2017" name="Acta Aliment.">
        <title>Plant polysaccharide degrading enzyme system of Thermpbifida cellulosilytica TB100 revealed by de novo genome project data.</title>
        <authorList>
            <person name="Toth A."/>
            <person name="Baka E."/>
            <person name="Luzics S."/>
            <person name="Bata-Vidacs I."/>
            <person name="Nagy I."/>
            <person name="Balint B."/>
            <person name="Herceg R."/>
            <person name="Olasz F."/>
            <person name="Wilk T."/>
            <person name="Nagy T."/>
            <person name="Kriszt B."/>
            <person name="Nagy I."/>
            <person name="Kukolya J."/>
        </authorList>
    </citation>
    <scope>NUCLEOTIDE SEQUENCE [LARGE SCALE GENOMIC DNA]</scope>
    <source>
        <strain evidence="3">TB100</strain>
    </source>
</reference>
<dbReference type="AlphaFoldDB" id="A0A147KEP0"/>
<keyword evidence="3" id="KW-1185">Reference proteome</keyword>
<dbReference type="OrthoDB" id="4570646at2"/>
<gene>
    <name evidence="2" type="ORF">AC529_15765</name>
</gene>
<comment type="caution">
    <text evidence="2">The sequence shown here is derived from an EMBL/GenBank/DDBJ whole genome shotgun (WGS) entry which is preliminary data.</text>
</comment>
<protein>
    <recommendedName>
        <fullName evidence="1">DUF397 domain-containing protein</fullName>
    </recommendedName>
</protein>
<dbReference type="Pfam" id="PF04149">
    <property type="entry name" value="DUF397"/>
    <property type="match status" value="1"/>
</dbReference>
<dbReference type="STRING" id="665004.AC529_15765"/>
<sequence>MSDTLNWHKSSYSGGNANACVEVAETPEAVLIRDTKHRDLGHLDFSPTEWATFLANLKHDHL</sequence>
<proteinExistence type="predicted"/>
<evidence type="ECO:0000313" key="2">
    <source>
        <dbReference type="EMBL" id="KUP95762.1"/>
    </source>
</evidence>
<name>A0A147KEP0_THECS</name>
<dbReference type="RefSeq" id="WP_068755366.1">
    <property type="nucleotide sequence ID" value="NZ_KQ950181.1"/>
</dbReference>
<evidence type="ECO:0000259" key="1">
    <source>
        <dbReference type="Pfam" id="PF04149"/>
    </source>
</evidence>
<dbReference type="InterPro" id="IPR007278">
    <property type="entry name" value="DUF397"/>
</dbReference>
<accession>A0A147KEP0</accession>
<dbReference type="EMBL" id="LGEM01000109">
    <property type="protein sequence ID" value="KUP95762.1"/>
    <property type="molecule type" value="Genomic_DNA"/>
</dbReference>
<evidence type="ECO:0000313" key="3">
    <source>
        <dbReference type="Proteomes" id="UP000074382"/>
    </source>
</evidence>
<dbReference type="Proteomes" id="UP000074382">
    <property type="component" value="Unassembled WGS sequence"/>
</dbReference>
<feature type="domain" description="DUF397" evidence="1">
    <location>
        <begin position="5"/>
        <end position="58"/>
    </location>
</feature>